<organism evidence="6 7">
    <name type="scientific">Mycena albidolilacea</name>
    <dbReference type="NCBI Taxonomy" id="1033008"/>
    <lineage>
        <taxon>Eukaryota</taxon>
        <taxon>Fungi</taxon>
        <taxon>Dikarya</taxon>
        <taxon>Basidiomycota</taxon>
        <taxon>Agaricomycotina</taxon>
        <taxon>Agaricomycetes</taxon>
        <taxon>Agaricomycetidae</taxon>
        <taxon>Agaricales</taxon>
        <taxon>Marasmiineae</taxon>
        <taxon>Mycenaceae</taxon>
        <taxon>Mycena</taxon>
    </lineage>
</organism>
<dbReference type="EMBL" id="JARIHO010000008">
    <property type="protein sequence ID" value="KAJ7356758.1"/>
    <property type="molecule type" value="Genomic_DNA"/>
</dbReference>
<feature type="compositionally biased region" description="Low complexity" evidence="5">
    <location>
        <begin position="850"/>
        <end position="862"/>
    </location>
</feature>
<feature type="compositionally biased region" description="Acidic residues" evidence="5">
    <location>
        <begin position="910"/>
        <end position="921"/>
    </location>
</feature>
<reference evidence="6" key="1">
    <citation type="submission" date="2023-03" db="EMBL/GenBank/DDBJ databases">
        <title>Massive genome expansion in bonnet fungi (Mycena s.s.) driven by repeated elements and novel gene families across ecological guilds.</title>
        <authorList>
            <consortium name="Lawrence Berkeley National Laboratory"/>
            <person name="Harder C.B."/>
            <person name="Miyauchi S."/>
            <person name="Viragh M."/>
            <person name="Kuo A."/>
            <person name="Thoen E."/>
            <person name="Andreopoulos B."/>
            <person name="Lu D."/>
            <person name="Skrede I."/>
            <person name="Drula E."/>
            <person name="Henrissat B."/>
            <person name="Morin E."/>
            <person name="Kohler A."/>
            <person name="Barry K."/>
            <person name="LaButti K."/>
            <person name="Morin E."/>
            <person name="Salamov A."/>
            <person name="Lipzen A."/>
            <person name="Mereny Z."/>
            <person name="Hegedus B."/>
            <person name="Baldrian P."/>
            <person name="Stursova M."/>
            <person name="Weitz H."/>
            <person name="Taylor A."/>
            <person name="Grigoriev I.V."/>
            <person name="Nagy L.G."/>
            <person name="Martin F."/>
            <person name="Kauserud H."/>
        </authorList>
    </citation>
    <scope>NUCLEOTIDE SEQUENCE</scope>
    <source>
        <strain evidence="6">CBHHK002</strain>
    </source>
</reference>
<dbReference type="PANTHER" id="PTHR15157:SF5">
    <property type="entry name" value="UV RADIATION RESISTANCE-ASSOCIATED GENE PROTEIN"/>
    <property type="match status" value="1"/>
</dbReference>
<feature type="compositionally biased region" description="Polar residues" evidence="5">
    <location>
        <begin position="155"/>
        <end position="171"/>
    </location>
</feature>
<feature type="region of interest" description="Disordered" evidence="5">
    <location>
        <begin position="364"/>
        <end position="392"/>
    </location>
</feature>
<evidence type="ECO:0000256" key="2">
    <source>
        <dbReference type="ARBA" id="ARBA00013807"/>
    </source>
</evidence>
<keyword evidence="7" id="KW-1185">Reference proteome</keyword>
<proteinExistence type="inferred from homology"/>
<dbReference type="Pfam" id="PF10186">
    <property type="entry name" value="ATG14"/>
    <property type="match status" value="1"/>
</dbReference>
<feature type="compositionally biased region" description="Basic and acidic residues" evidence="5">
    <location>
        <begin position="81"/>
        <end position="100"/>
    </location>
</feature>
<feature type="compositionally biased region" description="Low complexity" evidence="5">
    <location>
        <begin position="303"/>
        <end position="319"/>
    </location>
</feature>
<feature type="region of interest" description="Disordered" evidence="5">
    <location>
        <begin position="907"/>
        <end position="967"/>
    </location>
</feature>
<dbReference type="GO" id="GO:0035493">
    <property type="term" value="P:SNARE complex assembly"/>
    <property type="evidence" value="ECO:0007669"/>
    <property type="project" value="TreeGrafter"/>
</dbReference>
<dbReference type="InterPro" id="IPR018791">
    <property type="entry name" value="UV_resistance/autophagy_Atg14"/>
</dbReference>
<feature type="coiled-coil region" evidence="4">
    <location>
        <begin position="579"/>
        <end position="612"/>
    </location>
</feature>
<feature type="region of interest" description="Disordered" evidence="5">
    <location>
        <begin position="444"/>
        <end position="480"/>
    </location>
</feature>
<dbReference type="Proteomes" id="UP001218218">
    <property type="component" value="Unassembled WGS sequence"/>
</dbReference>
<feature type="region of interest" description="Disordered" evidence="5">
    <location>
        <begin position="805"/>
        <end position="866"/>
    </location>
</feature>
<evidence type="ECO:0000313" key="6">
    <source>
        <dbReference type="EMBL" id="KAJ7356758.1"/>
    </source>
</evidence>
<comment type="caution">
    <text evidence="6">The sequence shown here is derived from an EMBL/GenBank/DDBJ whole genome shotgun (WGS) entry which is preliminary data.</text>
</comment>
<keyword evidence="3 4" id="KW-0175">Coiled coil</keyword>
<dbReference type="PANTHER" id="PTHR15157">
    <property type="entry name" value="UV RADIATION RESISTANCE-ASSOCIATED GENE PROTEIN"/>
    <property type="match status" value="1"/>
</dbReference>
<feature type="compositionally biased region" description="Low complexity" evidence="5">
    <location>
        <begin position="934"/>
        <end position="943"/>
    </location>
</feature>
<evidence type="ECO:0000256" key="1">
    <source>
        <dbReference type="ARBA" id="ARBA00009574"/>
    </source>
</evidence>
<dbReference type="GO" id="GO:0032991">
    <property type="term" value="C:protein-containing complex"/>
    <property type="evidence" value="ECO:0007669"/>
    <property type="project" value="UniProtKB-ARBA"/>
</dbReference>
<evidence type="ECO:0000256" key="4">
    <source>
        <dbReference type="SAM" id="Coils"/>
    </source>
</evidence>
<feature type="region of interest" description="Disordered" evidence="5">
    <location>
        <begin position="81"/>
        <end position="171"/>
    </location>
</feature>
<feature type="compositionally biased region" description="Pro residues" evidence="5">
    <location>
        <begin position="203"/>
        <end position="227"/>
    </location>
</feature>
<gene>
    <name evidence="6" type="ORF">DFH08DRAFT_849984</name>
</gene>
<feature type="compositionally biased region" description="Pro residues" evidence="5">
    <location>
        <begin position="956"/>
        <end position="967"/>
    </location>
</feature>
<dbReference type="AlphaFoldDB" id="A0AAD7AEN5"/>
<dbReference type="GO" id="GO:0000149">
    <property type="term" value="F:SNARE binding"/>
    <property type="evidence" value="ECO:0007669"/>
    <property type="project" value="TreeGrafter"/>
</dbReference>
<accession>A0AAD7AEN5</accession>
<feature type="region of interest" description="Disordered" evidence="5">
    <location>
        <begin position="196"/>
        <end position="340"/>
    </location>
</feature>
<sequence length="967" mass="103388">MAEAAELSAFSQRRARHITAIQVRNLTAFPVRDAFASALSQPAEQPQFNSQGHFSDDLDVTLSRKRSRRISANSIATFKSFKSDDSAGDDDTHSLSESRGRRIRGSRLSFHGSGSPAARFGGSQAPTIRGHRPRTTSMTSSLNSSIQSSAALPGSTMTSSTAPFTTSLPDHSQTGLEKVIKARLFETFIAVSVEPSLDSGAPSSPPPSATPASPVPSSPSAPPPRSPKLPNGAAPRKGVKPSPLSPTEKTVASARRDTPASPSSPSRHTPKSASISVLRPNGKAGTVSPSSRKFPPPTPPASPQITPSAPSRPRSSSPSPTSPGLPDYLSPIHRPSTNPLFTIDAQAGSWVDPSGQKLKVELWGKIREDLRNDPLPGKGKEKEKPRDDNLTGEDEWRVLEEWKLDLGQLVPLSDDAQAELPSNTLVVTLYPPGRTFYFPSAALHTSDRRSPTPSADAGYASDPESGGRAAKKTAGPTVQFSSESQAVNVVALSRRRHRRGAGAGADEADRGRSKTAGWQELFKLVMLQSSIQDNQVSLSDVVREIDKVLEGDVTSALKREVSERESLVQGLRKNVAAVYDQSEILKEKIELRRQQLQERREMLALAQELRDEDLSAEDDTDELVSTARTELVSLQSRFTPTRTTLISSLSTIFPIELLSPPDLLYTILDVPLPIPLTASDPAPPLSLPTHKDVTEDAVATALGYVAQVVQLLAAYLGKGLVYPITCIGSRSMIRDGISAMVGPRMFPLFSKGVDTYRFEYGVFLLNKDIELLMADRDLRALDMRHTLPNLKNLLLTLTDGEGAQLRGPRAFNSPELTLTGLESPRAESPIENGSATPKEYNAELPAEGNTPPASGSTTPTTEAAKKGRSFIGLSPIAGFLRARYPSAIRVPAPAAAAKAPSIEEAAVSVNEEDGQNADDDEDRRTIRGGDGANEEAAAANGAEQGSEKVLDGVPAPAKPPPPVTPIK</sequence>
<protein>
    <recommendedName>
        <fullName evidence="2">Autophagy-related protein 14</fullName>
    </recommendedName>
</protein>
<comment type="similarity">
    <text evidence="1">Belongs to the ATG14 family.</text>
</comment>
<evidence type="ECO:0000313" key="7">
    <source>
        <dbReference type="Proteomes" id="UP001218218"/>
    </source>
</evidence>
<feature type="compositionally biased region" description="Low complexity" evidence="5">
    <location>
        <begin position="135"/>
        <end position="149"/>
    </location>
</feature>
<dbReference type="SUPFAM" id="SSF56954">
    <property type="entry name" value="Outer membrane efflux proteins (OEP)"/>
    <property type="match status" value="1"/>
</dbReference>
<evidence type="ECO:0000256" key="3">
    <source>
        <dbReference type="ARBA" id="ARBA00023054"/>
    </source>
</evidence>
<feature type="compositionally biased region" description="Polar residues" evidence="5">
    <location>
        <begin position="260"/>
        <end position="275"/>
    </location>
</feature>
<dbReference type="GO" id="GO:0000323">
    <property type="term" value="C:lytic vacuole"/>
    <property type="evidence" value="ECO:0007669"/>
    <property type="project" value="TreeGrafter"/>
</dbReference>
<evidence type="ECO:0000256" key="5">
    <source>
        <dbReference type="SAM" id="MobiDB-lite"/>
    </source>
</evidence>
<dbReference type="GO" id="GO:0005768">
    <property type="term" value="C:endosome"/>
    <property type="evidence" value="ECO:0007669"/>
    <property type="project" value="TreeGrafter"/>
</dbReference>
<name>A0AAD7AEN5_9AGAR</name>